<proteinExistence type="predicted"/>
<sequence>MSHEILFDHPINLSGGTLLCIVCWNVTNEQLEEIHDAISDKSYKNIKILTKEYEFPKLEDMIY</sequence>
<reference evidence="1" key="1">
    <citation type="submission" date="2011-10" db="EMBL/GenBank/DDBJ databases">
        <title>Provirophages and transpovirons: unique mobilome of giant viruses.</title>
        <authorList>
            <person name="Desnues C."/>
            <person name="LaScola B."/>
            <person name="Yutin N."/>
            <person name="Fournous G."/>
            <person name="Koonin E."/>
            <person name="Raoult D."/>
        </authorList>
    </citation>
    <scope>NUCLEOTIDE SEQUENCE</scope>
    <source>
        <strain evidence="1">Mv13-c7</strain>
    </source>
</reference>
<dbReference type="EMBL" id="JN885993">
    <property type="protein sequence ID" value="AEX62192.1"/>
    <property type="molecule type" value="Genomic_DNA"/>
</dbReference>
<accession>H2ECR9</accession>
<evidence type="ECO:0000313" key="1">
    <source>
        <dbReference type="EMBL" id="AEX62192.1"/>
    </source>
</evidence>
<organism evidence="1">
    <name type="scientific">Megavirus courdo7</name>
    <dbReference type="NCBI Taxonomy" id="1128135"/>
    <lineage>
        <taxon>Viruses</taxon>
        <taxon>Varidnaviria</taxon>
        <taxon>Bamfordvirae</taxon>
        <taxon>Nucleocytoviricota</taxon>
        <taxon>Megaviricetes</taxon>
        <taxon>Imitervirales</taxon>
        <taxon>Mimiviridae</taxon>
        <taxon>Megamimivirinae</taxon>
        <taxon>Megavirus</taxon>
    </lineage>
</organism>
<protein>
    <submittedName>
        <fullName evidence="1">Uncharacterized protein</fullName>
    </submittedName>
</protein>
<gene>
    <name evidence="1" type="ORF">c7_L1330</name>
</gene>
<name>H2ECR9_9VIRU</name>